<keyword evidence="2" id="KW-0732">Signal</keyword>
<keyword evidence="4" id="KW-1185">Reference proteome</keyword>
<evidence type="ECO:0000313" key="4">
    <source>
        <dbReference type="Proteomes" id="UP001172083"/>
    </source>
</evidence>
<gene>
    <name evidence="3" type="ORF">QQ020_14710</name>
</gene>
<evidence type="ECO:0000256" key="1">
    <source>
        <dbReference type="ARBA" id="ARBA00014286"/>
    </source>
</evidence>
<dbReference type="RefSeq" id="WP_346758657.1">
    <property type="nucleotide sequence ID" value="NZ_JAUJEB010000002.1"/>
</dbReference>
<dbReference type="SUPFAM" id="SSF51695">
    <property type="entry name" value="PLC-like phosphodiesterases"/>
    <property type="match status" value="1"/>
</dbReference>
<proteinExistence type="predicted"/>
<protein>
    <recommendedName>
        <fullName evidence="1">Altered inheritance of mitochondria protein 6</fullName>
    </recommendedName>
</protein>
<dbReference type="InterPro" id="IPR051236">
    <property type="entry name" value="HAT_RTT109-like"/>
</dbReference>
<dbReference type="EMBL" id="JAUJEB010000002">
    <property type="protein sequence ID" value="MDN5213318.1"/>
    <property type="molecule type" value="Genomic_DNA"/>
</dbReference>
<dbReference type="Proteomes" id="UP001172083">
    <property type="component" value="Unassembled WGS sequence"/>
</dbReference>
<evidence type="ECO:0000256" key="2">
    <source>
        <dbReference type="SAM" id="SignalP"/>
    </source>
</evidence>
<feature type="signal peptide" evidence="2">
    <location>
        <begin position="1"/>
        <end position="24"/>
    </location>
</feature>
<accession>A0ABT8LAL3</accession>
<evidence type="ECO:0000313" key="3">
    <source>
        <dbReference type="EMBL" id="MDN5213318.1"/>
    </source>
</evidence>
<sequence>MIKIPCLKYFLLPLLLLTVDRAWAQVVPLPGAHAHNDYKHNRPLLDAVAHGFTSIEVDILLIDGEIYVGHDMPTGAHSLPTLTDAYLQPLDSIIRQNGGNLYPNFEQPCYLMIDIKTEAEKTFSLLREQLLPYASWIRKYENGKTGKGAIVIFLSGNRPYKAVLSDPKGLVSLDGRPADLGKGYGSHQMPVISQAFYRYSKWDGEEQMPKADQQRISDLAGKVHREHKKFRLWATPDSEKAWETLQSLGVDLINTDDLGGLKAYLLKE</sequence>
<feature type="chain" id="PRO_5047061206" description="Altered inheritance of mitochondria protein 6" evidence="2">
    <location>
        <begin position="25"/>
        <end position="268"/>
    </location>
</feature>
<dbReference type="PANTHER" id="PTHR31571">
    <property type="entry name" value="ALTERED INHERITANCE OF MITOCHONDRIA PROTEIN 6"/>
    <property type="match status" value="1"/>
</dbReference>
<comment type="caution">
    <text evidence="3">The sequence shown here is derived from an EMBL/GenBank/DDBJ whole genome shotgun (WGS) entry which is preliminary data.</text>
</comment>
<reference evidence="3" key="1">
    <citation type="submission" date="2023-06" db="EMBL/GenBank/DDBJ databases">
        <title>Genomic of Agaribacillus aureum.</title>
        <authorList>
            <person name="Wang G."/>
        </authorList>
    </citation>
    <scope>NUCLEOTIDE SEQUENCE</scope>
    <source>
        <strain evidence="3">BMA12</strain>
    </source>
</reference>
<dbReference type="InterPro" id="IPR017946">
    <property type="entry name" value="PLC-like_Pdiesterase_TIM-brl"/>
</dbReference>
<dbReference type="Pfam" id="PF13653">
    <property type="entry name" value="GDPD_2"/>
    <property type="match status" value="1"/>
</dbReference>
<dbReference type="PANTHER" id="PTHR31571:SF1">
    <property type="entry name" value="ALTERED INHERITANCE OF MITOCHONDRIA PROTEIN 6"/>
    <property type="match status" value="1"/>
</dbReference>
<name>A0ABT8LAL3_9BACT</name>
<organism evidence="3 4">
    <name type="scientific">Agaribacillus aureus</name>
    <dbReference type="NCBI Taxonomy" id="3051825"/>
    <lineage>
        <taxon>Bacteria</taxon>
        <taxon>Pseudomonadati</taxon>
        <taxon>Bacteroidota</taxon>
        <taxon>Cytophagia</taxon>
        <taxon>Cytophagales</taxon>
        <taxon>Splendidivirgaceae</taxon>
        <taxon>Agaribacillus</taxon>
    </lineage>
</organism>